<dbReference type="EMBL" id="SUYC01000001">
    <property type="protein sequence ID" value="MBE6269349.1"/>
    <property type="molecule type" value="Genomic_DNA"/>
</dbReference>
<proteinExistence type="predicted"/>
<dbReference type="AlphaFoldDB" id="A0A9D5P2C0"/>
<organism evidence="1 2">
    <name type="scientific">Xylanibacter ruminicola</name>
    <name type="common">Prevotella ruminicola</name>
    <dbReference type="NCBI Taxonomy" id="839"/>
    <lineage>
        <taxon>Bacteria</taxon>
        <taxon>Pseudomonadati</taxon>
        <taxon>Bacteroidota</taxon>
        <taxon>Bacteroidia</taxon>
        <taxon>Bacteroidales</taxon>
        <taxon>Prevotellaceae</taxon>
        <taxon>Xylanibacter</taxon>
    </lineage>
</organism>
<evidence type="ECO:0000313" key="2">
    <source>
        <dbReference type="Proteomes" id="UP000806522"/>
    </source>
</evidence>
<dbReference type="Proteomes" id="UP000806522">
    <property type="component" value="Unassembled WGS sequence"/>
</dbReference>
<gene>
    <name evidence="1" type="ORF">E7101_00110</name>
</gene>
<reference evidence="1" key="1">
    <citation type="submission" date="2019-04" db="EMBL/GenBank/DDBJ databases">
        <title>Evolution of Biomass-Degrading Anaerobic Consortia Revealed by Metagenomics.</title>
        <authorList>
            <person name="Peng X."/>
        </authorList>
    </citation>
    <scope>NUCLEOTIDE SEQUENCE</scope>
    <source>
        <strain evidence="1">SIG140</strain>
    </source>
</reference>
<name>A0A9D5P2C0_XYLRU</name>
<sequence length="159" mass="18652">MKSLAHKKQNYFLNVFMQVRFHINNTSKGERFLETDAFLNTSYDVFKKAGCAYEFSVNNKVFTIERVDAVFDMFSVKQDGYTISELYCGLGDLAKNKRIIKYLECRATGGRHPKTYPLFHMQQSDYFLVVMKHLYLTEKEITEISQHFYAGLINQEIKI</sequence>
<accession>A0A9D5P2C0</accession>
<protein>
    <submittedName>
        <fullName evidence="1">Uncharacterized protein</fullName>
    </submittedName>
</protein>
<comment type="caution">
    <text evidence="1">The sequence shown here is derived from an EMBL/GenBank/DDBJ whole genome shotgun (WGS) entry which is preliminary data.</text>
</comment>
<evidence type="ECO:0000313" key="1">
    <source>
        <dbReference type="EMBL" id="MBE6269349.1"/>
    </source>
</evidence>